<evidence type="ECO:0000313" key="3">
    <source>
        <dbReference type="Proteomes" id="UP000270296"/>
    </source>
</evidence>
<sequence length="118" mass="13264">MMSLFQNLKVYIVPRAIDESKVDLVRRVLTENGARLSSYLTDSVSFLVADLAESSEVGEAREIYDIPVLTFHVAKQCFKTVLCDVGAILPLPFHLKRMRKCPVFTNLFVARRSAVALC</sequence>
<proteinExistence type="predicted"/>
<dbReference type="Gene3D" id="3.40.50.10190">
    <property type="entry name" value="BRCT domain"/>
    <property type="match status" value="1"/>
</dbReference>
<evidence type="ECO:0000259" key="1">
    <source>
        <dbReference type="PROSITE" id="PS50172"/>
    </source>
</evidence>
<dbReference type="OrthoDB" id="342264at2759"/>
<dbReference type="WBParaSite" id="SBAD_0000004401-mRNA-1">
    <property type="protein sequence ID" value="SBAD_0000004401-mRNA-1"/>
    <property type="gene ID" value="SBAD_0000004401"/>
</dbReference>
<feature type="domain" description="BRCT" evidence="1">
    <location>
        <begin position="1"/>
        <end position="79"/>
    </location>
</feature>
<organism evidence="4">
    <name type="scientific">Soboliphyme baturini</name>
    <dbReference type="NCBI Taxonomy" id="241478"/>
    <lineage>
        <taxon>Eukaryota</taxon>
        <taxon>Metazoa</taxon>
        <taxon>Ecdysozoa</taxon>
        <taxon>Nematoda</taxon>
        <taxon>Enoplea</taxon>
        <taxon>Dorylaimia</taxon>
        <taxon>Dioctophymatida</taxon>
        <taxon>Dioctophymatoidea</taxon>
        <taxon>Soboliphymatidae</taxon>
        <taxon>Soboliphyme</taxon>
    </lineage>
</organism>
<gene>
    <name evidence="2" type="ORF">SBAD_LOCUS36</name>
</gene>
<evidence type="ECO:0000313" key="2">
    <source>
        <dbReference type="EMBL" id="VDO78858.1"/>
    </source>
</evidence>
<protein>
    <submittedName>
        <fullName evidence="4">BRCT domain-containing protein</fullName>
    </submittedName>
</protein>
<name>A0A183I8U3_9BILA</name>
<accession>A0A183I8U3</accession>
<dbReference type="InterPro" id="IPR036420">
    <property type="entry name" value="BRCT_dom_sf"/>
</dbReference>
<reference evidence="2 3" key="2">
    <citation type="submission" date="2018-11" db="EMBL/GenBank/DDBJ databases">
        <authorList>
            <consortium name="Pathogen Informatics"/>
        </authorList>
    </citation>
    <scope>NUCLEOTIDE SEQUENCE [LARGE SCALE GENOMIC DNA]</scope>
</reference>
<dbReference type="Proteomes" id="UP000270296">
    <property type="component" value="Unassembled WGS sequence"/>
</dbReference>
<dbReference type="PROSITE" id="PS50172">
    <property type="entry name" value="BRCT"/>
    <property type="match status" value="1"/>
</dbReference>
<dbReference type="AlphaFoldDB" id="A0A183I8U3"/>
<reference evidence="4" key="1">
    <citation type="submission" date="2016-06" db="UniProtKB">
        <authorList>
            <consortium name="WormBaseParasite"/>
        </authorList>
    </citation>
    <scope>IDENTIFICATION</scope>
</reference>
<dbReference type="SUPFAM" id="SSF52113">
    <property type="entry name" value="BRCT domain"/>
    <property type="match status" value="1"/>
</dbReference>
<dbReference type="EMBL" id="UZAM01000040">
    <property type="protein sequence ID" value="VDO78858.1"/>
    <property type="molecule type" value="Genomic_DNA"/>
</dbReference>
<dbReference type="InterPro" id="IPR001357">
    <property type="entry name" value="BRCT_dom"/>
</dbReference>
<dbReference type="Pfam" id="PF00533">
    <property type="entry name" value="BRCT"/>
    <property type="match status" value="1"/>
</dbReference>
<evidence type="ECO:0000313" key="4">
    <source>
        <dbReference type="WBParaSite" id="SBAD_0000004401-mRNA-1"/>
    </source>
</evidence>
<keyword evidence="3" id="KW-1185">Reference proteome</keyword>